<proteinExistence type="predicted"/>
<evidence type="ECO:0000256" key="2">
    <source>
        <dbReference type="PROSITE-ProRule" id="PRU00169"/>
    </source>
</evidence>
<dbReference type="AlphaFoldDB" id="A0A833GZ78"/>
<dbReference type="SMART" id="SM00448">
    <property type="entry name" value="REC"/>
    <property type="match status" value="1"/>
</dbReference>
<dbReference type="PANTHER" id="PTHR44591:SF21">
    <property type="entry name" value="TWO-COMPONENT RESPONSE REGULATOR"/>
    <property type="match status" value="1"/>
</dbReference>
<dbReference type="SUPFAM" id="SSF55874">
    <property type="entry name" value="ATPase domain of HSP90 chaperone/DNA topoisomerase II/histidine kinase"/>
    <property type="match status" value="1"/>
</dbReference>
<dbReference type="Pfam" id="PF00072">
    <property type="entry name" value="Response_reg"/>
    <property type="match status" value="1"/>
</dbReference>
<evidence type="ECO:0000259" key="3">
    <source>
        <dbReference type="PROSITE" id="PS50110"/>
    </source>
</evidence>
<dbReference type="InterPro" id="IPR036890">
    <property type="entry name" value="HATPase_C_sf"/>
</dbReference>
<protein>
    <submittedName>
        <fullName evidence="4">Response regulator</fullName>
    </submittedName>
</protein>
<evidence type="ECO:0000313" key="5">
    <source>
        <dbReference type="Proteomes" id="UP000460298"/>
    </source>
</evidence>
<evidence type="ECO:0000256" key="1">
    <source>
        <dbReference type="ARBA" id="ARBA00022553"/>
    </source>
</evidence>
<name>A0A833GZ78_9LEPT</name>
<accession>A0A833GZ78</accession>
<organism evidence="4 5">
    <name type="scientific">Leptonema illini</name>
    <dbReference type="NCBI Taxonomy" id="183"/>
    <lineage>
        <taxon>Bacteria</taxon>
        <taxon>Pseudomonadati</taxon>
        <taxon>Spirochaetota</taxon>
        <taxon>Spirochaetia</taxon>
        <taxon>Leptospirales</taxon>
        <taxon>Leptospiraceae</taxon>
        <taxon>Leptonema</taxon>
    </lineage>
</organism>
<reference evidence="4 5" key="1">
    <citation type="submission" date="2019-10" db="EMBL/GenBank/DDBJ databases">
        <title>Extracellular Electron Transfer in a Candidatus Methanoperedens spp. Enrichment Culture.</title>
        <authorList>
            <person name="Berger S."/>
            <person name="Rangel Shaw D."/>
            <person name="Berben T."/>
            <person name="In 'T Zandt M."/>
            <person name="Frank J."/>
            <person name="Reimann J."/>
            <person name="Jetten M.S.M."/>
            <person name="Welte C.U."/>
        </authorList>
    </citation>
    <scope>NUCLEOTIDE SEQUENCE [LARGE SCALE GENOMIC DNA]</scope>
    <source>
        <strain evidence="4">SB12</strain>
    </source>
</reference>
<dbReference type="InterPro" id="IPR011006">
    <property type="entry name" value="CheY-like_superfamily"/>
</dbReference>
<dbReference type="EMBL" id="WBUI01000020">
    <property type="protein sequence ID" value="KAB2930466.1"/>
    <property type="molecule type" value="Genomic_DNA"/>
</dbReference>
<dbReference type="InterPro" id="IPR050595">
    <property type="entry name" value="Bact_response_regulator"/>
</dbReference>
<feature type="domain" description="Response regulatory" evidence="3">
    <location>
        <begin position="5"/>
        <end position="118"/>
    </location>
</feature>
<keyword evidence="1 2" id="KW-0597">Phosphoprotein</keyword>
<dbReference type="SUPFAM" id="SSF52172">
    <property type="entry name" value="CheY-like"/>
    <property type="match status" value="1"/>
</dbReference>
<sequence length="318" mass="36514">MGMKSILVVDDIFSIRLAIQDFLSPHFTVVTAGDGQEALEILSERRFDLLLSDIRMPGMSGIELIQHVQSAYPEMQYALMTAYNVNDYVKYAREHRIWNIIPKSTFLDLQMVGVMVRKLTGPDIFGFSLYFPDLIEEPVSIGRVYAMHRDEEARLPAGTLLHCEISSDEERFRMCDMVAELLKRHRAPGVIRLILEELTMNARDYASDQFTQPIQLSFGVYRDNLLFAVTDSSGRLDRSDILYRLERNVSYDERGRPLSLQDSHGRGLFISRENLDHLIFNIQAGIKTEILGLLQPEAEFRNKAISIYFRDADGRIVQ</sequence>
<dbReference type="Gene3D" id="3.40.50.2300">
    <property type="match status" value="1"/>
</dbReference>
<feature type="modified residue" description="4-aspartylphosphate" evidence="2">
    <location>
        <position position="53"/>
    </location>
</feature>
<dbReference type="PANTHER" id="PTHR44591">
    <property type="entry name" value="STRESS RESPONSE REGULATOR PROTEIN 1"/>
    <property type="match status" value="1"/>
</dbReference>
<dbReference type="PROSITE" id="PS50110">
    <property type="entry name" value="RESPONSE_REGULATORY"/>
    <property type="match status" value="1"/>
</dbReference>
<dbReference type="Gene3D" id="3.30.565.10">
    <property type="entry name" value="Histidine kinase-like ATPase, C-terminal domain"/>
    <property type="match status" value="1"/>
</dbReference>
<gene>
    <name evidence="4" type="ORF">F9K24_16545</name>
</gene>
<dbReference type="InterPro" id="IPR001789">
    <property type="entry name" value="Sig_transdc_resp-reg_receiver"/>
</dbReference>
<comment type="caution">
    <text evidence="4">The sequence shown here is derived from an EMBL/GenBank/DDBJ whole genome shotgun (WGS) entry which is preliminary data.</text>
</comment>
<dbReference type="Proteomes" id="UP000460298">
    <property type="component" value="Unassembled WGS sequence"/>
</dbReference>
<dbReference type="GO" id="GO:0000160">
    <property type="term" value="P:phosphorelay signal transduction system"/>
    <property type="evidence" value="ECO:0007669"/>
    <property type="project" value="InterPro"/>
</dbReference>
<evidence type="ECO:0000313" key="4">
    <source>
        <dbReference type="EMBL" id="KAB2930466.1"/>
    </source>
</evidence>